<feature type="region of interest" description="Disordered" evidence="1">
    <location>
        <begin position="155"/>
        <end position="191"/>
    </location>
</feature>
<comment type="caution">
    <text evidence="3">The sequence shown here is derived from an EMBL/GenBank/DDBJ whole genome shotgun (WGS) entry which is preliminary data.</text>
</comment>
<feature type="compositionally biased region" description="Polar residues" evidence="1">
    <location>
        <begin position="168"/>
        <end position="191"/>
    </location>
</feature>
<name>A0ABX0MKQ8_9BURK</name>
<feature type="signal peptide" evidence="2">
    <location>
        <begin position="1"/>
        <end position="23"/>
    </location>
</feature>
<gene>
    <name evidence="3" type="ORF">F1735_11500</name>
</gene>
<evidence type="ECO:0000256" key="1">
    <source>
        <dbReference type="SAM" id="MobiDB-lite"/>
    </source>
</evidence>
<reference evidence="3 4" key="1">
    <citation type="submission" date="2019-10" db="EMBL/GenBank/DDBJ databases">
        <title>Taxonomy of Antarctic Massilia spp.: description of Massilia rubra sp. nov., Massilia aquatica sp. nov., Massilia mucilaginosa sp. nov., Massilia frigida sp. nov. isolated from streams, lakes and regoliths.</title>
        <authorList>
            <person name="Holochova P."/>
            <person name="Sedlacek I."/>
            <person name="Kralova S."/>
            <person name="Maslanova I."/>
            <person name="Busse H.-J."/>
            <person name="Stankova E."/>
            <person name="Vrbovska V."/>
            <person name="Kovarovic V."/>
            <person name="Bartak M."/>
            <person name="Svec P."/>
            <person name="Pantucek R."/>
        </authorList>
    </citation>
    <scope>NUCLEOTIDE SEQUENCE [LARGE SCALE GENOMIC DNA]</scope>
    <source>
        <strain evidence="3 4">CCM 8694</strain>
    </source>
</reference>
<evidence type="ECO:0000256" key="2">
    <source>
        <dbReference type="SAM" id="SignalP"/>
    </source>
</evidence>
<evidence type="ECO:0008006" key="5">
    <source>
        <dbReference type="Google" id="ProtNLM"/>
    </source>
</evidence>
<feature type="chain" id="PRO_5046442705" description="Curlin-associated protein" evidence="2">
    <location>
        <begin position="24"/>
        <end position="254"/>
    </location>
</feature>
<dbReference type="RefSeq" id="WP_167237055.1">
    <property type="nucleotide sequence ID" value="NZ_WHJF01000024.1"/>
</dbReference>
<sequence length="254" mass="26465">MKTFFAALAASTSLFFPAHPAHAERSAVATQSGNANSSLIRQDAETFTNAGVHQRGSANSGALMQDVVYYSVARLEQDGIANSARLAQSHTGHIHVSALQSGSANQADITQREGCHYSSARLTQIGTFHTASVQQHHYLALTQVRIAQSGHANRATASQFDSERTDLAVSQSGAGNSASSEQGGVQNNSTVVQNGTNNVAVQSQGVGGNELDIRQAGSNNKAGARQVGQAPYGDRFMAALAQTGVANSAGVHQY</sequence>
<keyword evidence="2" id="KW-0732">Signal</keyword>
<accession>A0ABX0MKQ8</accession>
<protein>
    <recommendedName>
        <fullName evidence="5">Curlin-associated protein</fullName>
    </recommendedName>
</protein>
<dbReference type="EMBL" id="WHJF01000024">
    <property type="protein sequence ID" value="NHZ62921.1"/>
    <property type="molecule type" value="Genomic_DNA"/>
</dbReference>
<evidence type="ECO:0000313" key="4">
    <source>
        <dbReference type="Proteomes" id="UP000610594"/>
    </source>
</evidence>
<keyword evidence="4" id="KW-1185">Reference proteome</keyword>
<dbReference type="Proteomes" id="UP000610594">
    <property type="component" value="Unassembled WGS sequence"/>
</dbReference>
<evidence type="ECO:0000313" key="3">
    <source>
        <dbReference type="EMBL" id="NHZ62921.1"/>
    </source>
</evidence>
<organism evidence="3 4">
    <name type="scientific">Massilia genomosp. 1</name>
    <dbReference type="NCBI Taxonomy" id="2609280"/>
    <lineage>
        <taxon>Bacteria</taxon>
        <taxon>Pseudomonadati</taxon>
        <taxon>Pseudomonadota</taxon>
        <taxon>Betaproteobacteria</taxon>
        <taxon>Burkholderiales</taxon>
        <taxon>Oxalobacteraceae</taxon>
        <taxon>Telluria group</taxon>
        <taxon>Massilia</taxon>
    </lineage>
</organism>
<proteinExistence type="predicted"/>